<keyword evidence="2 4" id="KW-0521">NADP</keyword>
<gene>
    <name evidence="4" type="primary">proC</name>
    <name evidence="10" type="ORF">A9404_06680</name>
</gene>
<dbReference type="EMBL" id="CP016027">
    <property type="protein sequence ID" value="ANJ67110.1"/>
    <property type="molecule type" value="Genomic_DNA"/>
</dbReference>
<comment type="similarity">
    <text evidence="1 4 7">Belongs to the pyrroline-5-carboxylate reductase family.</text>
</comment>
<keyword evidence="11" id="KW-1185">Reference proteome</keyword>
<evidence type="ECO:0000256" key="6">
    <source>
        <dbReference type="PIRSR" id="PIRSR000193-1"/>
    </source>
</evidence>
<dbReference type="PROSITE" id="PS00521">
    <property type="entry name" value="P5CR"/>
    <property type="match status" value="1"/>
</dbReference>
<dbReference type="InterPro" id="IPR000304">
    <property type="entry name" value="Pyrroline-COOH_reductase"/>
</dbReference>
<evidence type="ECO:0000313" key="10">
    <source>
        <dbReference type="EMBL" id="ANJ67110.1"/>
    </source>
</evidence>
<dbReference type="InterPro" id="IPR008927">
    <property type="entry name" value="6-PGluconate_DH-like_C_sf"/>
</dbReference>
<accession>A0A191ZGX3</accession>
<dbReference type="AlphaFoldDB" id="A0A191ZGX3"/>
<dbReference type="Pfam" id="PF03807">
    <property type="entry name" value="F420_oxidored"/>
    <property type="match status" value="1"/>
</dbReference>
<evidence type="ECO:0000256" key="4">
    <source>
        <dbReference type="HAMAP-Rule" id="MF_01925"/>
    </source>
</evidence>
<feature type="binding site" evidence="6">
    <location>
        <begin position="76"/>
        <end position="79"/>
    </location>
    <ligand>
        <name>NADP(+)</name>
        <dbReference type="ChEBI" id="CHEBI:58349"/>
    </ligand>
</feature>
<evidence type="ECO:0000256" key="1">
    <source>
        <dbReference type="ARBA" id="ARBA00005525"/>
    </source>
</evidence>
<dbReference type="UniPathway" id="UPA00098">
    <property type="reaction ID" value="UER00361"/>
</dbReference>
<dbReference type="GO" id="GO:0004735">
    <property type="term" value="F:pyrroline-5-carboxylate reductase activity"/>
    <property type="evidence" value="ECO:0007669"/>
    <property type="project" value="UniProtKB-UniRule"/>
</dbReference>
<dbReference type="InterPro" id="IPR029036">
    <property type="entry name" value="P5CR_dimer"/>
</dbReference>
<organism evidence="10 11">
    <name type="scientific">Halothiobacillus diazotrophicus</name>
    <dbReference type="NCBI Taxonomy" id="1860122"/>
    <lineage>
        <taxon>Bacteria</taxon>
        <taxon>Pseudomonadati</taxon>
        <taxon>Pseudomonadota</taxon>
        <taxon>Gammaproteobacteria</taxon>
        <taxon>Chromatiales</taxon>
        <taxon>Halothiobacillaceae</taxon>
        <taxon>Halothiobacillus</taxon>
    </lineage>
</organism>
<comment type="catalytic activity">
    <reaction evidence="4 7">
        <text>L-proline + NADP(+) = (S)-1-pyrroline-5-carboxylate + NADPH + 2 H(+)</text>
        <dbReference type="Rhea" id="RHEA:14109"/>
        <dbReference type="ChEBI" id="CHEBI:15378"/>
        <dbReference type="ChEBI" id="CHEBI:17388"/>
        <dbReference type="ChEBI" id="CHEBI:57783"/>
        <dbReference type="ChEBI" id="CHEBI:58349"/>
        <dbReference type="ChEBI" id="CHEBI:60039"/>
        <dbReference type="EC" id="1.5.1.2"/>
    </reaction>
</comment>
<dbReference type="NCBIfam" id="TIGR00112">
    <property type="entry name" value="proC"/>
    <property type="match status" value="1"/>
</dbReference>
<comment type="catalytic activity">
    <reaction evidence="4">
        <text>L-proline + NAD(+) = (S)-1-pyrroline-5-carboxylate + NADH + 2 H(+)</text>
        <dbReference type="Rhea" id="RHEA:14105"/>
        <dbReference type="ChEBI" id="CHEBI:15378"/>
        <dbReference type="ChEBI" id="CHEBI:17388"/>
        <dbReference type="ChEBI" id="CHEBI:57540"/>
        <dbReference type="ChEBI" id="CHEBI:57945"/>
        <dbReference type="ChEBI" id="CHEBI:60039"/>
        <dbReference type="EC" id="1.5.1.2"/>
    </reaction>
</comment>
<sequence length="283" mass="29146">MQATRIAFIGGGNMATAIIEGVRRNQAGAATHAEPPVVVVADPTAARREALASLYAVETAEDNRSAIIGADVIVLAVKPNQIQSVCAEIQPVLQANQLVVSVAAGIGGTVLQRWLGGHVAVVRAMPNTPAMVGCGATGLYADPALTPTQRSLAESLLRSVGLVVWIDSEADMDAVTALSGSGPAYVFLVMEAIESAARTLGLSAETARLLTLETVYGAARLAMSADESPAQLRARVTSPNGTTERGIAALETADLRGAFLKALTAAHARSQELGRDLAGEASR</sequence>
<dbReference type="FunFam" id="1.10.3730.10:FF:000001">
    <property type="entry name" value="Pyrroline-5-carboxylate reductase"/>
    <property type="match status" value="1"/>
</dbReference>
<dbReference type="KEGG" id="haz:A9404_06680"/>
<keyword evidence="4 7" id="KW-0641">Proline biosynthesis</keyword>
<keyword evidence="4" id="KW-0963">Cytoplasm</keyword>
<dbReference type="Proteomes" id="UP000078596">
    <property type="component" value="Chromosome"/>
</dbReference>
<dbReference type="EC" id="1.5.1.2" evidence="4 5"/>
<dbReference type="InterPro" id="IPR036291">
    <property type="entry name" value="NAD(P)-bd_dom_sf"/>
</dbReference>
<keyword evidence="3 4" id="KW-0560">Oxidoreductase</keyword>
<comment type="subcellular location">
    <subcellularLocation>
        <location evidence="4">Cytoplasm</location>
    </subcellularLocation>
</comment>
<dbReference type="RefSeq" id="WP_066099472.1">
    <property type="nucleotide sequence ID" value="NZ_CP016027.1"/>
</dbReference>
<comment type="pathway">
    <text evidence="4 7">Amino-acid biosynthesis; L-proline biosynthesis; L-proline from L-glutamate 5-semialdehyde: step 1/1.</text>
</comment>
<comment type="function">
    <text evidence="4">Catalyzes the reduction of 1-pyrroline-5-carboxylate (PCA) to L-proline.</text>
</comment>
<dbReference type="SUPFAM" id="SSF48179">
    <property type="entry name" value="6-phosphogluconate dehydrogenase C-terminal domain-like"/>
    <property type="match status" value="1"/>
</dbReference>
<feature type="domain" description="Pyrroline-5-carboxylate reductase dimerisation" evidence="9">
    <location>
        <begin position="169"/>
        <end position="273"/>
    </location>
</feature>
<evidence type="ECO:0000259" key="9">
    <source>
        <dbReference type="Pfam" id="PF14748"/>
    </source>
</evidence>
<proteinExistence type="inferred from homology"/>
<dbReference type="PIRSF" id="PIRSF000193">
    <property type="entry name" value="Pyrrol-5-carb_rd"/>
    <property type="match status" value="1"/>
</dbReference>
<feature type="domain" description="Pyrroline-5-carboxylate reductase catalytic N-terminal" evidence="8">
    <location>
        <begin position="5"/>
        <end position="105"/>
    </location>
</feature>
<dbReference type="GO" id="GO:0055129">
    <property type="term" value="P:L-proline biosynthetic process"/>
    <property type="evidence" value="ECO:0007669"/>
    <property type="project" value="UniProtKB-UniRule"/>
</dbReference>
<feature type="binding site" evidence="6">
    <location>
        <begin position="9"/>
        <end position="14"/>
    </location>
    <ligand>
        <name>NADP(+)</name>
        <dbReference type="ChEBI" id="CHEBI:58349"/>
    </ligand>
</feature>
<dbReference type="InterPro" id="IPR053790">
    <property type="entry name" value="P5CR-like_CS"/>
</dbReference>
<evidence type="ECO:0000256" key="7">
    <source>
        <dbReference type="RuleBase" id="RU003903"/>
    </source>
</evidence>
<evidence type="ECO:0000256" key="2">
    <source>
        <dbReference type="ARBA" id="ARBA00022857"/>
    </source>
</evidence>
<dbReference type="STRING" id="1860122.A9404_06680"/>
<feature type="binding site" evidence="6">
    <location>
        <position position="63"/>
    </location>
    <ligand>
        <name>NADPH</name>
        <dbReference type="ChEBI" id="CHEBI:57783"/>
    </ligand>
</feature>
<reference evidence="10 11" key="1">
    <citation type="submission" date="2016-06" db="EMBL/GenBank/DDBJ databases">
        <title>Insight into the functional genes involving in sulfur oxidation in Pearl River water.</title>
        <authorList>
            <person name="Luo J."/>
            <person name="Tan X."/>
            <person name="Lin W."/>
        </authorList>
    </citation>
    <scope>NUCLEOTIDE SEQUENCE [LARGE SCALE GENOMIC DNA]</scope>
    <source>
        <strain evidence="10 11">LS2</strain>
    </source>
</reference>
<evidence type="ECO:0000313" key="11">
    <source>
        <dbReference type="Proteomes" id="UP000078596"/>
    </source>
</evidence>
<name>A0A191ZGX3_9GAMM</name>
<dbReference type="HAMAP" id="MF_01925">
    <property type="entry name" value="P5C_reductase"/>
    <property type="match status" value="1"/>
</dbReference>
<dbReference type="PANTHER" id="PTHR11645">
    <property type="entry name" value="PYRROLINE-5-CARBOXYLATE REDUCTASE"/>
    <property type="match status" value="1"/>
</dbReference>
<evidence type="ECO:0000256" key="5">
    <source>
        <dbReference type="NCBIfam" id="TIGR00112"/>
    </source>
</evidence>
<dbReference type="InterPro" id="IPR028939">
    <property type="entry name" value="P5C_Rdtase_cat_N"/>
</dbReference>
<dbReference type="PANTHER" id="PTHR11645:SF0">
    <property type="entry name" value="PYRROLINE-5-CARBOXYLATE REDUCTASE 3"/>
    <property type="match status" value="1"/>
</dbReference>
<dbReference type="GO" id="GO:0005737">
    <property type="term" value="C:cytoplasm"/>
    <property type="evidence" value="ECO:0007669"/>
    <property type="project" value="UniProtKB-SubCell"/>
</dbReference>
<dbReference type="Gene3D" id="3.40.50.720">
    <property type="entry name" value="NAD(P)-binding Rossmann-like Domain"/>
    <property type="match status" value="1"/>
</dbReference>
<keyword evidence="4 7" id="KW-0028">Amino-acid biosynthesis</keyword>
<evidence type="ECO:0000259" key="8">
    <source>
        <dbReference type="Pfam" id="PF03807"/>
    </source>
</evidence>
<dbReference type="SUPFAM" id="SSF51735">
    <property type="entry name" value="NAD(P)-binding Rossmann-fold domains"/>
    <property type="match status" value="1"/>
</dbReference>
<protein>
    <recommendedName>
        <fullName evidence="4 5">Pyrroline-5-carboxylate reductase</fullName>
        <shortName evidence="4">P5C reductase</shortName>
        <shortName evidence="4">P5CR</shortName>
        <ecNumber evidence="4 5">1.5.1.2</ecNumber>
    </recommendedName>
    <alternativeName>
        <fullName evidence="4">PCA reductase</fullName>
    </alternativeName>
</protein>
<dbReference type="Gene3D" id="1.10.3730.10">
    <property type="entry name" value="ProC C-terminal domain-like"/>
    <property type="match status" value="1"/>
</dbReference>
<dbReference type="OrthoDB" id="9805754at2"/>
<dbReference type="Pfam" id="PF14748">
    <property type="entry name" value="P5CR_dimer"/>
    <property type="match status" value="1"/>
</dbReference>
<evidence type="ECO:0000256" key="3">
    <source>
        <dbReference type="ARBA" id="ARBA00023002"/>
    </source>
</evidence>